<dbReference type="Proteomes" id="UP001055879">
    <property type="component" value="Linkage Group LG11"/>
</dbReference>
<reference evidence="1 2" key="2">
    <citation type="journal article" date="2022" name="Mol. Ecol. Resour.">
        <title>The genomes of chicory, endive, great burdock and yacon provide insights into Asteraceae paleo-polyploidization history and plant inulin production.</title>
        <authorList>
            <person name="Fan W."/>
            <person name="Wang S."/>
            <person name="Wang H."/>
            <person name="Wang A."/>
            <person name="Jiang F."/>
            <person name="Liu H."/>
            <person name="Zhao H."/>
            <person name="Xu D."/>
            <person name="Zhang Y."/>
        </authorList>
    </citation>
    <scope>NUCLEOTIDE SEQUENCE [LARGE SCALE GENOMIC DNA]</scope>
    <source>
        <strain evidence="2">cv. Niubang</strain>
    </source>
</reference>
<reference evidence="2" key="1">
    <citation type="journal article" date="2022" name="Mol. Ecol. Resour.">
        <title>The genomes of chicory, endive, great burdock and yacon provide insights into Asteraceae palaeo-polyploidization history and plant inulin production.</title>
        <authorList>
            <person name="Fan W."/>
            <person name="Wang S."/>
            <person name="Wang H."/>
            <person name="Wang A."/>
            <person name="Jiang F."/>
            <person name="Liu H."/>
            <person name="Zhao H."/>
            <person name="Xu D."/>
            <person name="Zhang Y."/>
        </authorList>
    </citation>
    <scope>NUCLEOTIDE SEQUENCE [LARGE SCALE GENOMIC DNA]</scope>
    <source>
        <strain evidence="2">cv. Niubang</strain>
    </source>
</reference>
<protein>
    <submittedName>
        <fullName evidence="1">Uncharacterized protein</fullName>
    </submittedName>
</protein>
<name>A0ACB8Z539_ARCLA</name>
<organism evidence="1 2">
    <name type="scientific">Arctium lappa</name>
    <name type="common">Greater burdock</name>
    <name type="synonym">Lappa major</name>
    <dbReference type="NCBI Taxonomy" id="4217"/>
    <lineage>
        <taxon>Eukaryota</taxon>
        <taxon>Viridiplantae</taxon>
        <taxon>Streptophyta</taxon>
        <taxon>Embryophyta</taxon>
        <taxon>Tracheophyta</taxon>
        <taxon>Spermatophyta</taxon>
        <taxon>Magnoliopsida</taxon>
        <taxon>eudicotyledons</taxon>
        <taxon>Gunneridae</taxon>
        <taxon>Pentapetalae</taxon>
        <taxon>asterids</taxon>
        <taxon>campanulids</taxon>
        <taxon>Asterales</taxon>
        <taxon>Asteraceae</taxon>
        <taxon>Carduoideae</taxon>
        <taxon>Cardueae</taxon>
        <taxon>Arctiinae</taxon>
        <taxon>Arctium</taxon>
    </lineage>
</organism>
<evidence type="ECO:0000313" key="1">
    <source>
        <dbReference type="EMBL" id="KAI3692478.1"/>
    </source>
</evidence>
<accession>A0ACB8Z539</accession>
<sequence length="153" mass="16656">MFDPCQRLWHPSSQEIWNIVSVRPCRRFLASLPLIWSIGFVASIFSGDFVLVGGKETTCPADLIHVVPPLLVSSTLMLLDNEQMVEAWCSWRSIYGGKSCGGALGESDTGTCDYVVLVGCSPSDSVQRGVLVVCSRGGYLSEVFRICFGKSSL</sequence>
<evidence type="ECO:0000313" key="2">
    <source>
        <dbReference type="Proteomes" id="UP001055879"/>
    </source>
</evidence>
<comment type="caution">
    <text evidence="1">The sequence shown here is derived from an EMBL/GenBank/DDBJ whole genome shotgun (WGS) entry which is preliminary data.</text>
</comment>
<gene>
    <name evidence="1" type="ORF">L6452_32294</name>
</gene>
<keyword evidence="2" id="KW-1185">Reference proteome</keyword>
<proteinExistence type="predicted"/>
<dbReference type="EMBL" id="CM042057">
    <property type="protein sequence ID" value="KAI3692478.1"/>
    <property type="molecule type" value="Genomic_DNA"/>
</dbReference>